<name>A0A4R3K9X9_9FIRM</name>
<dbReference type="OrthoDB" id="9800814at2"/>
<evidence type="ECO:0000256" key="9">
    <source>
        <dbReference type="ARBA" id="ARBA00023146"/>
    </source>
</evidence>
<evidence type="ECO:0000313" key="14">
    <source>
        <dbReference type="EMBL" id="TCS79725.1"/>
    </source>
</evidence>
<dbReference type="PROSITE" id="PS50862">
    <property type="entry name" value="AA_TRNA_LIGASE_II"/>
    <property type="match status" value="1"/>
</dbReference>
<evidence type="ECO:0000256" key="2">
    <source>
        <dbReference type="ARBA" id="ARBA00008226"/>
    </source>
</evidence>
<dbReference type="InterPro" id="IPR033656">
    <property type="entry name" value="HisRS_anticodon"/>
</dbReference>
<feature type="binding site" evidence="12">
    <location>
        <position position="257"/>
    </location>
    <ligand>
        <name>L-histidine</name>
        <dbReference type="ChEBI" id="CHEBI:57595"/>
    </ligand>
</feature>
<dbReference type="CDD" id="cd00773">
    <property type="entry name" value="HisRS-like_core"/>
    <property type="match status" value="1"/>
</dbReference>
<evidence type="ECO:0000259" key="13">
    <source>
        <dbReference type="PROSITE" id="PS50862"/>
    </source>
</evidence>
<evidence type="ECO:0000313" key="15">
    <source>
        <dbReference type="Proteomes" id="UP000295188"/>
    </source>
</evidence>
<dbReference type="Pfam" id="PF03129">
    <property type="entry name" value="HGTP_anticodon"/>
    <property type="match status" value="1"/>
</dbReference>
<comment type="subunit">
    <text evidence="3 11">Homodimer.</text>
</comment>
<keyword evidence="7 11" id="KW-0067">ATP-binding</keyword>
<evidence type="ECO:0000256" key="3">
    <source>
        <dbReference type="ARBA" id="ARBA00011738"/>
    </source>
</evidence>
<dbReference type="InterPro" id="IPR004154">
    <property type="entry name" value="Anticodon-bd"/>
</dbReference>
<dbReference type="GO" id="GO:0005737">
    <property type="term" value="C:cytoplasm"/>
    <property type="evidence" value="ECO:0007669"/>
    <property type="project" value="UniProtKB-SubCell"/>
</dbReference>
<comment type="subcellular location">
    <subcellularLocation>
        <location evidence="1 11">Cytoplasm</location>
    </subcellularLocation>
</comment>
<accession>A0A4R3K9X9</accession>
<proteinExistence type="inferred from homology"/>
<dbReference type="GO" id="GO:0004821">
    <property type="term" value="F:histidine-tRNA ligase activity"/>
    <property type="evidence" value="ECO:0007669"/>
    <property type="project" value="UniProtKB-UniRule"/>
</dbReference>
<feature type="binding site" evidence="12">
    <location>
        <begin position="261"/>
        <end position="262"/>
    </location>
    <ligand>
        <name>L-histidine</name>
        <dbReference type="ChEBI" id="CHEBI:57595"/>
    </ligand>
</feature>
<keyword evidence="15" id="KW-1185">Reference proteome</keyword>
<dbReference type="InterPro" id="IPR006195">
    <property type="entry name" value="aa-tRNA-synth_II"/>
</dbReference>
<dbReference type="CDD" id="cd00859">
    <property type="entry name" value="HisRS_anticodon"/>
    <property type="match status" value="1"/>
</dbReference>
<evidence type="ECO:0000256" key="1">
    <source>
        <dbReference type="ARBA" id="ARBA00004496"/>
    </source>
</evidence>
<evidence type="ECO:0000256" key="6">
    <source>
        <dbReference type="ARBA" id="ARBA00022741"/>
    </source>
</evidence>
<dbReference type="InterPro" id="IPR015807">
    <property type="entry name" value="His-tRNA-ligase"/>
</dbReference>
<dbReference type="InterPro" id="IPR041715">
    <property type="entry name" value="HisRS-like_core"/>
</dbReference>
<evidence type="ECO:0000256" key="11">
    <source>
        <dbReference type="HAMAP-Rule" id="MF_00127"/>
    </source>
</evidence>
<dbReference type="GO" id="GO:0006427">
    <property type="term" value="P:histidyl-tRNA aminoacylation"/>
    <property type="evidence" value="ECO:0007669"/>
    <property type="project" value="UniProtKB-UniRule"/>
</dbReference>
<keyword evidence="8 11" id="KW-0648">Protein biosynthesis</keyword>
<protein>
    <recommendedName>
        <fullName evidence="11">Histidine--tRNA ligase</fullName>
        <ecNumber evidence="11">6.1.1.21</ecNumber>
    </recommendedName>
    <alternativeName>
        <fullName evidence="11">Histidyl-tRNA synthetase</fullName>
        <shortName evidence="11">HisRS</shortName>
    </alternativeName>
</protein>
<comment type="caution">
    <text evidence="14">The sequence shown here is derived from an EMBL/GenBank/DDBJ whole genome shotgun (WGS) entry which is preliminary data.</text>
</comment>
<evidence type="ECO:0000256" key="5">
    <source>
        <dbReference type="ARBA" id="ARBA00022598"/>
    </source>
</evidence>
<feature type="binding site" evidence="12">
    <location>
        <position position="126"/>
    </location>
    <ligand>
        <name>L-histidine</name>
        <dbReference type="ChEBI" id="CHEBI:57595"/>
    </ligand>
</feature>
<dbReference type="Pfam" id="PF13393">
    <property type="entry name" value="tRNA-synt_His"/>
    <property type="match status" value="1"/>
</dbReference>
<dbReference type="GO" id="GO:0005524">
    <property type="term" value="F:ATP binding"/>
    <property type="evidence" value="ECO:0007669"/>
    <property type="project" value="UniProtKB-UniRule"/>
</dbReference>
<dbReference type="InterPro" id="IPR045864">
    <property type="entry name" value="aa-tRNA-synth_II/BPL/LPL"/>
</dbReference>
<dbReference type="PANTHER" id="PTHR43707:SF1">
    <property type="entry name" value="HISTIDINE--TRNA LIGASE, MITOCHONDRIAL-RELATED"/>
    <property type="match status" value="1"/>
</dbReference>
<feature type="binding site" evidence="12">
    <location>
        <position position="130"/>
    </location>
    <ligand>
        <name>L-histidine</name>
        <dbReference type="ChEBI" id="CHEBI:57595"/>
    </ligand>
</feature>
<evidence type="ECO:0000256" key="7">
    <source>
        <dbReference type="ARBA" id="ARBA00022840"/>
    </source>
</evidence>
<feature type="binding site" evidence="12">
    <location>
        <begin position="81"/>
        <end position="83"/>
    </location>
    <ligand>
        <name>L-histidine</name>
        <dbReference type="ChEBI" id="CHEBI:57595"/>
    </ligand>
</feature>
<dbReference type="PIRSF" id="PIRSF001549">
    <property type="entry name" value="His-tRNA_synth"/>
    <property type="match status" value="1"/>
</dbReference>
<dbReference type="Gene3D" id="3.30.930.10">
    <property type="entry name" value="Bira Bifunctional Protein, Domain 2"/>
    <property type="match status" value="1"/>
</dbReference>
<dbReference type="GO" id="GO:0140096">
    <property type="term" value="F:catalytic activity, acting on a protein"/>
    <property type="evidence" value="ECO:0007669"/>
    <property type="project" value="UniProtKB-ARBA"/>
</dbReference>
<dbReference type="InterPro" id="IPR036621">
    <property type="entry name" value="Anticodon-bd_dom_sf"/>
</dbReference>
<organism evidence="14 15">
    <name type="scientific">Pectinatus cerevisiiphilus</name>
    <dbReference type="NCBI Taxonomy" id="86956"/>
    <lineage>
        <taxon>Bacteria</taxon>
        <taxon>Bacillati</taxon>
        <taxon>Bacillota</taxon>
        <taxon>Negativicutes</taxon>
        <taxon>Selenomonadales</taxon>
        <taxon>Selenomonadaceae</taxon>
        <taxon>Pectinatus</taxon>
    </lineage>
</organism>
<evidence type="ECO:0000256" key="10">
    <source>
        <dbReference type="ARBA" id="ARBA00047639"/>
    </source>
</evidence>
<dbReference type="GO" id="GO:0016740">
    <property type="term" value="F:transferase activity"/>
    <property type="evidence" value="ECO:0007669"/>
    <property type="project" value="UniProtKB-ARBA"/>
</dbReference>
<dbReference type="FunFam" id="3.30.930.10:FF:000005">
    <property type="entry name" value="Histidine--tRNA ligase"/>
    <property type="match status" value="1"/>
</dbReference>
<dbReference type="NCBIfam" id="TIGR00442">
    <property type="entry name" value="hisS"/>
    <property type="match status" value="1"/>
</dbReference>
<keyword evidence="5 11" id="KW-0436">Ligase</keyword>
<feature type="domain" description="Aminoacyl-transfer RNA synthetases class-II family profile" evidence="13">
    <location>
        <begin position="1"/>
        <end position="314"/>
    </location>
</feature>
<evidence type="ECO:0000256" key="4">
    <source>
        <dbReference type="ARBA" id="ARBA00022490"/>
    </source>
</evidence>
<gene>
    <name evidence="11" type="primary">hisS</name>
    <name evidence="14" type="ORF">EDC37_106142</name>
</gene>
<dbReference type="PANTHER" id="PTHR43707">
    <property type="entry name" value="HISTIDYL-TRNA SYNTHETASE"/>
    <property type="match status" value="1"/>
</dbReference>
<comment type="catalytic activity">
    <reaction evidence="10 11">
        <text>tRNA(His) + L-histidine + ATP = L-histidyl-tRNA(His) + AMP + diphosphate + H(+)</text>
        <dbReference type="Rhea" id="RHEA:17313"/>
        <dbReference type="Rhea" id="RHEA-COMP:9665"/>
        <dbReference type="Rhea" id="RHEA-COMP:9689"/>
        <dbReference type="ChEBI" id="CHEBI:15378"/>
        <dbReference type="ChEBI" id="CHEBI:30616"/>
        <dbReference type="ChEBI" id="CHEBI:33019"/>
        <dbReference type="ChEBI" id="CHEBI:57595"/>
        <dbReference type="ChEBI" id="CHEBI:78442"/>
        <dbReference type="ChEBI" id="CHEBI:78527"/>
        <dbReference type="ChEBI" id="CHEBI:456215"/>
        <dbReference type="EC" id="6.1.1.21"/>
    </reaction>
</comment>
<comment type="similarity">
    <text evidence="2 11">Belongs to the class-II aminoacyl-tRNA synthetase family.</text>
</comment>
<dbReference type="HAMAP" id="MF_00127">
    <property type="entry name" value="His_tRNA_synth"/>
    <property type="match status" value="1"/>
</dbReference>
<keyword evidence="6 11" id="KW-0547">Nucleotide-binding</keyword>
<dbReference type="SUPFAM" id="SSF52954">
    <property type="entry name" value="Class II aaRS ABD-related"/>
    <property type="match status" value="1"/>
</dbReference>
<evidence type="ECO:0000256" key="8">
    <source>
        <dbReference type="ARBA" id="ARBA00022917"/>
    </source>
</evidence>
<keyword evidence="9 11" id="KW-0030">Aminoacyl-tRNA synthetase</keyword>
<dbReference type="EMBL" id="SMAA01000006">
    <property type="protein sequence ID" value="TCS79725.1"/>
    <property type="molecule type" value="Genomic_DNA"/>
</dbReference>
<dbReference type="InterPro" id="IPR004516">
    <property type="entry name" value="HisRS/HisZ"/>
</dbReference>
<dbReference type="EC" id="6.1.1.21" evidence="11"/>
<dbReference type="RefSeq" id="WP_132548832.1">
    <property type="nucleotide sequence ID" value="NZ_SMAA01000006.1"/>
</dbReference>
<dbReference type="AlphaFoldDB" id="A0A4R3K9X9"/>
<dbReference type="Proteomes" id="UP000295188">
    <property type="component" value="Unassembled WGS sequence"/>
</dbReference>
<dbReference type="SUPFAM" id="SSF55681">
    <property type="entry name" value="Class II aaRS and biotin synthetases"/>
    <property type="match status" value="1"/>
</dbReference>
<reference evidence="14 15" key="1">
    <citation type="submission" date="2019-03" db="EMBL/GenBank/DDBJ databases">
        <title>Genomic Encyclopedia of Type Strains, Phase IV (KMG-IV): sequencing the most valuable type-strain genomes for metagenomic binning, comparative biology and taxonomic classification.</title>
        <authorList>
            <person name="Goeker M."/>
        </authorList>
    </citation>
    <scope>NUCLEOTIDE SEQUENCE [LARGE SCALE GENOMIC DNA]</scope>
    <source>
        <strain evidence="14 15">DSM 20467</strain>
    </source>
</reference>
<evidence type="ECO:0000256" key="12">
    <source>
        <dbReference type="PIRSR" id="PIRSR001549-1"/>
    </source>
</evidence>
<keyword evidence="4 11" id="KW-0963">Cytoplasm</keyword>
<sequence length="422" mass="47224">MLTTVPRGTKDILPDTIHEWLYLENKIRTLCALYGFNEIRTPIFEHTELFMRGIGETTDVVEKEMYTFPDRGGRSITLRPENTASVVRAYLQNKLYANGSINKFFYIGSMFRYDKPQAGRYREFHQFGVEAIGEQSPLIDAEVISLGDALLKGLGLKDILLKINSVGCPKCRPVYREKLQAFFKDKFAELCKDCQSRYTRNPLRILDCKNPHCKELAEGAPEITDYLCDDCASHFSELQESLTNLGIDFVLDSHLVRGLDYYTKTAFEFKYLPLGAQSAILGGGRYDGLIEECGGDSTPAVGFATGLERVLLALETQKLLPVQNSACDVFIIALGKKAEQAAIKILQQLRSNNLSALMDYAGRSMKSQMKQANKNGAKYAVIIGDNELATANAIVRNMKDSEQMAVPFAALIDKIIFEVNKQ</sequence>
<dbReference type="Gene3D" id="3.40.50.800">
    <property type="entry name" value="Anticodon-binding domain"/>
    <property type="match status" value="1"/>
</dbReference>
<feature type="binding site" evidence="12">
    <location>
        <position position="112"/>
    </location>
    <ligand>
        <name>L-histidine</name>
        <dbReference type="ChEBI" id="CHEBI:57595"/>
    </ligand>
</feature>